<dbReference type="KEGG" id="ccyn:CGC48_02190"/>
<organism evidence="1 2">
    <name type="scientific">Capnocytophaga cynodegmi</name>
    <dbReference type="NCBI Taxonomy" id="28189"/>
    <lineage>
        <taxon>Bacteria</taxon>
        <taxon>Pseudomonadati</taxon>
        <taxon>Bacteroidota</taxon>
        <taxon>Flavobacteriia</taxon>
        <taxon>Flavobacteriales</taxon>
        <taxon>Flavobacteriaceae</taxon>
        <taxon>Capnocytophaga</taxon>
    </lineage>
</organism>
<dbReference type="EMBL" id="CP022378">
    <property type="protein sequence ID" value="ATA67541.1"/>
    <property type="molecule type" value="Genomic_DNA"/>
</dbReference>
<gene>
    <name evidence="1" type="ORF">CGC48_02190</name>
</gene>
<sequence length="173" mass="20526">MKIIKLLSISFLLLFQCCKTKPKKDESILVNKQELVQDTVQNLNTSFQNELENKKFYFLEREEKGDFVLKKYPQYSGDFEMPKYVFKQNTFINGNNVMEVSEWNILKISKKDSLLQYVLNMKENKENYDTLNLIYDQKTGFLTQKMKNFSSVVLIDSLHSNKIKSIDIYNEEE</sequence>
<dbReference type="AlphaFoldDB" id="A0A286NTV2"/>
<reference evidence="1 2" key="1">
    <citation type="journal article" date="2017" name="Genome Announc.">
        <title>Twelve Complete Reference Genomes of Clinical Isolates in the Capnocytophaga Genus.</title>
        <authorList>
            <person name="Villarma A."/>
            <person name="Gulvik C.A."/>
            <person name="Rowe L.A."/>
            <person name="Sheth M."/>
            <person name="Juieng P."/>
            <person name="Nicholson A.C."/>
            <person name="Loparev V.N."/>
            <person name="McQuiston J.R."/>
        </authorList>
    </citation>
    <scope>NUCLEOTIDE SEQUENCE [LARGE SCALE GENOMIC DNA]</scope>
    <source>
        <strain evidence="1 2">G7591</strain>
    </source>
</reference>
<name>A0A286NTV2_9FLAO</name>
<dbReference type="RefSeq" id="WP_098028290.1">
    <property type="nucleotide sequence ID" value="NZ_CP022378.1"/>
</dbReference>
<accession>A0A286NTV2</accession>
<protein>
    <submittedName>
        <fullName evidence="1">Uncharacterized protein</fullName>
    </submittedName>
</protein>
<evidence type="ECO:0000313" key="1">
    <source>
        <dbReference type="EMBL" id="ATA67541.1"/>
    </source>
</evidence>
<dbReference type="GeneID" id="96780603"/>
<dbReference type="Proteomes" id="UP000242855">
    <property type="component" value="Chromosome"/>
</dbReference>
<proteinExistence type="predicted"/>
<evidence type="ECO:0000313" key="2">
    <source>
        <dbReference type="Proteomes" id="UP000242855"/>
    </source>
</evidence>